<feature type="domain" description="CagE TrbE VirB component of type IV transporter system central" evidence="5">
    <location>
        <begin position="195"/>
        <end position="387"/>
    </location>
</feature>
<name>A0A6S7B815_9BURK</name>
<reference evidence="6 7" key="1">
    <citation type="submission" date="2020-04" db="EMBL/GenBank/DDBJ databases">
        <authorList>
            <person name="De Canck E."/>
        </authorList>
    </citation>
    <scope>NUCLEOTIDE SEQUENCE [LARGE SCALE GENOMIC DNA]</scope>
    <source>
        <strain evidence="6 7">LMG 28138</strain>
    </source>
</reference>
<evidence type="ECO:0000313" key="6">
    <source>
        <dbReference type="EMBL" id="CAB3782233.1"/>
    </source>
</evidence>
<dbReference type="AlphaFoldDB" id="A0A6S7B815"/>
<evidence type="ECO:0000256" key="4">
    <source>
        <dbReference type="SAM" id="MobiDB-lite"/>
    </source>
</evidence>
<gene>
    <name evidence="6" type="primary">virB4</name>
    <name evidence="6" type="ORF">LMG28138_01468</name>
</gene>
<protein>
    <submittedName>
        <fullName evidence="6">Type IV secretion system protein virB4</fullName>
    </submittedName>
</protein>
<dbReference type="EMBL" id="CADIKM010000004">
    <property type="protein sequence ID" value="CAB3782233.1"/>
    <property type="molecule type" value="Genomic_DNA"/>
</dbReference>
<dbReference type="NCBIfam" id="TIGR00929">
    <property type="entry name" value="VirB4_CagE"/>
    <property type="match status" value="1"/>
</dbReference>
<dbReference type="InterPro" id="IPR027417">
    <property type="entry name" value="P-loop_NTPase"/>
</dbReference>
<feature type="region of interest" description="Disordered" evidence="4">
    <location>
        <begin position="815"/>
        <end position="835"/>
    </location>
</feature>
<comment type="similarity">
    <text evidence="1">Belongs to the TrbE/VirB4 family.</text>
</comment>
<dbReference type="Pfam" id="PF03135">
    <property type="entry name" value="CagE_TrbE_VirB"/>
    <property type="match status" value="1"/>
</dbReference>
<dbReference type="InterPro" id="IPR051162">
    <property type="entry name" value="T4SS_component"/>
</dbReference>
<dbReference type="InterPro" id="IPR004346">
    <property type="entry name" value="CagE_TrbE_VirB"/>
</dbReference>
<dbReference type="InterPro" id="IPR018145">
    <property type="entry name" value="CagE_TrbE_VirB_cntrl_dom"/>
</dbReference>
<keyword evidence="3" id="KW-0067">ATP-binding</keyword>
<evidence type="ECO:0000256" key="1">
    <source>
        <dbReference type="ARBA" id="ARBA00006512"/>
    </source>
</evidence>
<accession>A0A6S7B815</accession>
<keyword evidence="2" id="KW-0547">Nucleotide-binding</keyword>
<evidence type="ECO:0000313" key="7">
    <source>
        <dbReference type="Proteomes" id="UP000494115"/>
    </source>
</evidence>
<dbReference type="PANTHER" id="PTHR30121">
    <property type="entry name" value="UNCHARACTERIZED PROTEIN YJGR-RELATED"/>
    <property type="match status" value="1"/>
</dbReference>
<sequence length="835" mass="94054">MHAESKLAALAYREVPLADFIPYSTHVSDHVIKTREGDYLRIWRMAGIAFEAADPTDILVRHEGFNQLVRGLVGGHVALWSHRLRRRVSDRFTTRYENRFCEELASRYYASFAGYRMMANELYLTLVYRPNRTRLGRIFSRAGRRSLDDIRRDQRDALKVMAELATQLESSLRPYEPVALGVYTQPIRHTRRPRAYSSALEFLSYLVNAVWEPVPAPTGGIREALPTSRLFFAAETIEIRMPSATRYAALLDLKDYPEDTEPGMLNGLLYGDFEYIETQSFTILDRPSAREALERQRNQLVAAEDAAVSQVASMDQALNDLINGDFVLGEYHYSLAVLGDTAEEVARHVAKARTQLADVGFQSALIDLVSDAAWFAQLPGNWRYRTREAKLTSRNFCGLASLHNFATGKRDGNPWGEAITIVKTPSGQPLYLNFHATPEKKDSADEKALANTQIIGQAGAGKTVLELFLLAMAMKYGVAAVLFDKDRGTEIAIRAMGGNYTVFRRGEPTGLNPFQLEPDETVLDFWERLVRKLVDSGAPLDAKDELDISRAVREVARMARPLRRLSMVRQLLPNVGENSLHARLAKWCAGARLGWVLDNPTDGLDFTRARLFGFDDTELLDDAEVSTPVTMYLLHLTESLITGRRFVYVMTEFWKRLSDPVFMDFANNKQKTIRKQNGLGIFDTQSPADVLRSDIARALIEQTATFFFLPNPRADYDDYVHGFKLTEAEFNIVRNLGENSRLFLVKQGHRSAIGRLDLAGLGDVLDVLSGTTDNVELLDTIRSQVGDAPEDWLPVFHEALAQRRAMEAGMRAAQRETPRAMAQPLMGQQIRGNTR</sequence>
<keyword evidence="7" id="KW-1185">Reference proteome</keyword>
<dbReference type="Proteomes" id="UP000494115">
    <property type="component" value="Unassembled WGS sequence"/>
</dbReference>
<dbReference type="PANTHER" id="PTHR30121:SF12">
    <property type="entry name" value="TYPE IV SECRETION SYSTEM PROTEIN CAGE"/>
    <property type="match status" value="1"/>
</dbReference>
<dbReference type="SUPFAM" id="SSF52540">
    <property type="entry name" value="P-loop containing nucleoside triphosphate hydrolases"/>
    <property type="match status" value="1"/>
</dbReference>
<dbReference type="RefSeq" id="WP_175104059.1">
    <property type="nucleotide sequence ID" value="NZ_CADIKM010000004.1"/>
</dbReference>
<proteinExistence type="inferred from homology"/>
<evidence type="ECO:0000256" key="3">
    <source>
        <dbReference type="ARBA" id="ARBA00022840"/>
    </source>
</evidence>
<evidence type="ECO:0000259" key="5">
    <source>
        <dbReference type="Pfam" id="PF03135"/>
    </source>
</evidence>
<dbReference type="Gene3D" id="3.40.50.300">
    <property type="entry name" value="P-loop containing nucleotide triphosphate hydrolases"/>
    <property type="match status" value="1"/>
</dbReference>
<evidence type="ECO:0000256" key="2">
    <source>
        <dbReference type="ARBA" id="ARBA00022741"/>
    </source>
</evidence>
<organism evidence="6 7">
    <name type="scientific">Pararobbsia alpina</name>
    <dbReference type="NCBI Taxonomy" id="621374"/>
    <lineage>
        <taxon>Bacteria</taxon>
        <taxon>Pseudomonadati</taxon>
        <taxon>Pseudomonadota</taxon>
        <taxon>Betaproteobacteria</taxon>
        <taxon>Burkholderiales</taxon>
        <taxon>Burkholderiaceae</taxon>
        <taxon>Pararobbsia</taxon>
    </lineage>
</organism>
<dbReference type="GO" id="GO:0005524">
    <property type="term" value="F:ATP binding"/>
    <property type="evidence" value="ECO:0007669"/>
    <property type="project" value="UniProtKB-KW"/>
</dbReference>